<keyword evidence="3" id="KW-1185">Reference proteome</keyword>
<comment type="caution">
    <text evidence="2">The sequence shown here is derived from an EMBL/GenBank/DDBJ whole genome shotgun (WGS) entry which is preliminary data.</text>
</comment>
<dbReference type="AlphaFoldDB" id="W6M4B0"/>
<evidence type="ECO:0000313" key="2">
    <source>
        <dbReference type="EMBL" id="CDI02522.1"/>
    </source>
</evidence>
<feature type="region of interest" description="Disordered" evidence="1">
    <location>
        <begin position="1"/>
        <end position="25"/>
    </location>
</feature>
<dbReference type="EMBL" id="CBTJ020000039">
    <property type="protein sequence ID" value="CDI02522.1"/>
    <property type="molecule type" value="Genomic_DNA"/>
</dbReference>
<evidence type="ECO:0000313" key="3">
    <source>
        <dbReference type="Proteomes" id="UP000035760"/>
    </source>
</evidence>
<dbReference type="Proteomes" id="UP000035760">
    <property type="component" value="Unassembled WGS sequence"/>
</dbReference>
<gene>
    <name evidence="2" type="ORF">BN873_320014</name>
</gene>
<sequence length="71" mass="8218">MCVRGSRGGLRSPDAVGKKTQEQTDPNHWTFKKLARSAVSWFKRGLRALERRLQMQQPLPSFYLVCPVMRN</sequence>
<reference evidence="2" key="1">
    <citation type="submission" date="2013-07" db="EMBL/GenBank/DDBJ databases">
        <authorList>
            <person name="McIlroy S."/>
        </authorList>
    </citation>
    <scope>NUCLEOTIDE SEQUENCE [LARGE SCALE GENOMIC DNA]</scope>
    <source>
        <strain evidence="2">Run_A_D11</strain>
    </source>
</reference>
<protein>
    <submittedName>
        <fullName evidence="2">Uncharacterized protein</fullName>
    </submittedName>
</protein>
<proteinExistence type="predicted"/>
<organism evidence="2 3">
    <name type="scientific">Candidatus Competibacter denitrificans Run_A_D11</name>
    <dbReference type="NCBI Taxonomy" id="1400863"/>
    <lineage>
        <taxon>Bacteria</taxon>
        <taxon>Pseudomonadati</taxon>
        <taxon>Pseudomonadota</taxon>
        <taxon>Gammaproteobacteria</taxon>
        <taxon>Candidatus Competibacteraceae</taxon>
        <taxon>Candidatus Competibacter</taxon>
    </lineage>
</organism>
<reference evidence="2" key="2">
    <citation type="submission" date="2014-03" db="EMBL/GenBank/DDBJ databases">
        <title>Candidatus Competibacter-lineage genomes retrieved from metagenomes reveal functional metabolic diversity.</title>
        <authorList>
            <person name="McIlroy S.J."/>
            <person name="Albertsen M."/>
            <person name="Andresen E.K."/>
            <person name="Saunders A.M."/>
            <person name="Kristiansen R."/>
            <person name="Stokholm-Bjerregaard M."/>
            <person name="Nielsen K.L."/>
            <person name="Nielsen P.H."/>
        </authorList>
    </citation>
    <scope>NUCLEOTIDE SEQUENCE</scope>
    <source>
        <strain evidence="2">Run_A_D11</strain>
    </source>
</reference>
<name>W6M4B0_9GAMM</name>
<evidence type="ECO:0000256" key="1">
    <source>
        <dbReference type="SAM" id="MobiDB-lite"/>
    </source>
</evidence>
<accession>W6M4B0</accession>